<evidence type="ECO:0000313" key="15">
    <source>
        <dbReference type="Proteomes" id="UP000231292"/>
    </source>
</evidence>
<dbReference type="Gene3D" id="3.40.50.300">
    <property type="entry name" value="P-loop containing nucleotide triphosphate hydrolases"/>
    <property type="match status" value="4"/>
</dbReference>
<feature type="domain" description="UvrD-like helicase ATP-binding" evidence="12">
    <location>
        <begin position="1"/>
        <end position="483"/>
    </location>
</feature>
<evidence type="ECO:0000256" key="4">
    <source>
        <dbReference type="ARBA" id="ARBA00022840"/>
    </source>
</evidence>
<evidence type="ECO:0000256" key="11">
    <source>
        <dbReference type="SAM" id="MobiDB-lite"/>
    </source>
</evidence>
<evidence type="ECO:0000256" key="3">
    <source>
        <dbReference type="ARBA" id="ARBA00022806"/>
    </source>
</evidence>
<dbReference type="GO" id="GO:0033202">
    <property type="term" value="C:DNA helicase complex"/>
    <property type="evidence" value="ECO:0007669"/>
    <property type="project" value="TreeGrafter"/>
</dbReference>
<evidence type="ECO:0000256" key="5">
    <source>
        <dbReference type="ARBA" id="ARBA00023235"/>
    </source>
</evidence>
<sequence>MEFNMKEPDFLDTDKQLFIVEASAGSGKTYALARRYLKLLLNALAKPEGSGLASDGQSHSRSHKPEGSGLASFGQSHRQEEGALRSILAITFMNKAAVEMKERILELLKQLALDTFKDESHKKDLLEYIGLEEKPCRDASFRAMQEIIRRYDYFQVQTIDSFINSLLLGCAFSLGLSANFKIREDYNKYIASSLDQLLDLAAQDKEVKKMFLDFVWHYLSIENRGGWLAKNDILSITKSLFSEFNRYGVPFYIHPAGDKEIIAKKNECYRRIVKISKEIECDGVDKRFIKGIKDRKAGPFGLDWLKSTSWQKEEIPCNKGASVSGELNEEWSKLRLEIKELCEMEAYSLFNPYIQIFNRVLGFFLKQSRKEDILFLEELNSSARQLFGKGTISVPEIYYRIGSRFRHFLIDEFQDTSVLQWNNIFILAEEALSTGGTLFYVGDKKQAIYRFRAGAVELFDGVRKELSQFGQKEDVLGRNYRSSKEIVQFNNRIFSPQNLKRFINTYNAYFEAKPKNEAHFRFFLAFEQKLLQVFSHSEQEPYSNKPEGDGLASDGQSHSQSHKPAGYVSVERFDIPSGKPEGSGLASFGQSQEERPDIVREKLLGLIKDLRSRSFDFKDIAVLSRSGARVEEVSGWLIEEGIPVESEKTLNIRENGLIKEIISFLKFLDSPIDDLAFASFILGEIFCAASGISKEKIVDFIFRNRMQKKKENVFAAYLYRAFQGEFPQAWQQYIDKFFRNVGFLPLYEMLVTIYADFGILERFPGNQSFFMSFLERVMEKEDEHNGVKAFLEYFKDAPNDDLYVKFPVSNAVKVMTVHKAKGLEFPVVIIPFLKISPRAESISDNRGTSYTLDLNRNENTLRLLHLKEVYRKFSPEIQARYNEEYFRSFLDELNNIYVSFTRAKQELYIFILKKPGVTEPVELLIPDNFIKLGKKGEPEKQEEGQPLVLSDGKGALSGQHVLGPSRYSDWIALLKDEFKDYSQIKFHKQLKKGEVMHYIFSLLGNLSGKDQDAELNKCLLLAQSRFPEFKDFAGIEAKIRMLLKDARFKDLFFCEAGRVFTEKEVVNRFGDTKRIDRLILKDDEAVIIDFKSGTEVEDQEKQVKEYIDLISAIYPKKKVSGCLLYVDDLKIKEVS</sequence>
<feature type="region of interest" description="Disordered" evidence="11">
    <location>
        <begin position="48"/>
        <end position="75"/>
    </location>
</feature>
<evidence type="ECO:0000256" key="2">
    <source>
        <dbReference type="ARBA" id="ARBA00022801"/>
    </source>
</evidence>
<evidence type="ECO:0000256" key="9">
    <source>
        <dbReference type="ARBA" id="ARBA00048988"/>
    </source>
</evidence>
<organism evidence="14 15">
    <name type="scientific">Candidatus Sherwoodlollariibacterium unditelluris</name>
    <dbReference type="NCBI Taxonomy" id="1974757"/>
    <lineage>
        <taxon>Bacteria</taxon>
        <taxon>Pseudomonadati</taxon>
        <taxon>Candidatus Omnitrophota</taxon>
        <taxon>Candidatus Sherwoodlollariibacterium</taxon>
    </lineage>
</organism>
<gene>
    <name evidence="14" type="ORF">COX41_03555</name>
</gene>
<comment type="caution">
    <text evidence="14">The sequence shown here is derived from an EMBL/GenBank/DDBJ whole genome shotgun (WGS) entry which is preliminary data.</text>
</comment>
<dbReference type="InterPro" id="IPR027417">
    <property type="entry name" value="P-loop_NTPase"/>
</dbReference>
<proteinExistence type="predicted"/>
<keyword evidence="1 10" id="KW-0547">Nucleotide-binding</keyword>
<keyword evidence="3 10" id="KW-0347">Helicase</keyword>
<dbReference type="GO" id="GO:0000725">
    <property type="term" value="P:recombinational repair"/>
    <property type="evidence" value="ECO:0007669"/>
    <property type="project" value="TreeGrafter"/>
</dbReference>
<evidence type="ECO:0000256" key="7">
    <source>
        <dbReference type="ARBA" id="ARBA00034808"/>
    </source>
</evidence>
<dbReference type="GO" id="GO:0005829">
    <property type="term" value="C:cytosol"/>
    <property type="evidence" value="ECO:0007669"/>
    <property type="project" value="TreeGrafter"/>
</dbReference>
<dbReference type="GO" id="GO:0016787">
    <property type="term" value="F:hydrolase activity"/>
    <property type="evidence" value="ECO:0007669"/>
    <property type="project" value="UniProtKB-UniRule"/>
</dbReference>
<name>A0A2G9YJA2_9BACT</name>
<dbReference type="Pfam" id="PF13361">
    <property type="entry name" value="UvrD_C"/>
    <property type="match status" value="1"/>
</dbReference>
<dbReference type="EC" id="5.6.2.4" evidence="7"/>
<evidence type="ECO:0000256" key="8">
    <source>
        <dbReference type="ARBA" id="ARBA00034923"/>
    </source>
</evidence>
<evidence type="ECO:0000259" key="12">
    <source>
        <dbReference type="PROSITE" id="PS51198"/>
    </source>
</evidence>
<evidence type="ECO:0000256" key="10">
    <source>
        <dbReference type="PROSITE-ProRule" id="PRU00560"/>
    </source>
</evidence>
<keyword evidence="2 10" id="KW-0378">Hydrolase</keyword>
<dbReference type="InterPro" id="IPR014016">
    <property type="entry name" value="UvrD-like_ATP-bd"/>
</dbReference>
<keyword evidence="4 10" id="KW-0067">ATP-binding</keyword>
<protein>
    <recommendedName>
        <fullName evidence="7">DNA 3'-5' helicase</fullName>
        <ecNumber evidence="7">5.6.2.4</ecNumber>
    </recommendedName>
    <alternativeName>
        <fullName evidence="8">DNA 3'-5' helicase II</fullName>
    </alternativeName>
</protein>
<reference evidence="14 15" key="1">
    <citation type="submission" date="2017-09" db="EMBL/GenBank/DDBJ databases">
        <title>Depth-based differentiation of microbial function through sediment-hosted aquifers and enrichment of novel symbionts in the deep terrestrial subsurface.</title>
        <authorList>
            <person name="Probst A.J."/>
            <person name="Ladd B."/>
            <person name="Jarett J.K."/>
            <person name="Geller-Mcgrath D.E."/>
            <person name="Sieber C.M."/>
            <person name="Emerson J.B."/>
            <person name="Anantharaman K."/>
            <person name="Thomas B.C."/>
            <person name="Malmstrom R."/>
            <person name="Stieglmeier M."/>
            <person name="Klingl A."/>
            <person name="Woyke T."/>
            <person name="Ryan C.M."/>
            <person name="Banfield J.F."/>
        </authorList>
    </citation>
    <scope>NUCLEOTIDE SEQUENCE [LARGE SCALE GENOMIC DNA]</scope>
    <source>
        <strain evidence="14">CG23_combo_of_CG06-09_8_20_14_all_41_10</strain>
    </source>
</reference>
<dbReference type="EMBL" id="PCRK01000086">
    <property type="protein sequence ID" value="PIP19319.1"/>
    <property type="molecule type" value="Genomic_DNA"/>
</dbReference>
<dbReference type="AlphaFoldDB" id="A0A2G9YJA2"/>
<evidence type="ECO:0000259" key="13">
    <source>
        <dbReference type="PROSITE" id="PS51217"/>
    </source>
</evidence>
<evidence type="ECO:0000313" key="14">
    <source>
        <dbReference type="EMBL" id="PIP19319.1"/>
    </source>
</evidence>
<comment type="catalytic activity">
    <reaction evidence="9">
        <text>ATP + H2O = ADP + phosphate + H(+)</text>
        <dbReference type="Rhea" id="RHEA:13065"/>
        <dbReference type="ChEBI" id="CHEBI:15377"/>
        <dbReference type="ChEBI" id="CHEBI:15378"/>
        <dbReference type="ChEBI" id="CHEBI:30616"/>
        <dbReference type="ChEBI" id="CHEBI:43474"/>
        <dbReference type="ChEBI" id="CHEBI:456216"/>
        <dbReference type="EC" id="5.6.2.4"/>
    </reaction>
</comment>
<dbReference type="PROSITE" id="PS51217">
    <property type="entry name" value="UVRD_HELICASE_CTER"/>
    <property type="match status" value="1"/>
</dbReference>
<dbReference type="Proteomes" id="UP000231292">
    <property type="component" value="Unassembled WGS sequence"/>
</dbReference>
<dbReference type="InterPro" id="IPR000212">
    <property type="entry name" value="DNA_helicase_UvrD/REP"/>
</dbReference>
<accession>A0A2G9YJA2</accession>
<dbReference type="GO" id="GO:0043138">
    <property type="term" value="F:3'-5' DNA helicase activity"/>
    <property type="evidence" value="ECO:0007669"/>
    <property type="project" value="UniProtKB-EC"/>
</dbReference>
<feature type="domain" description="UvrD-like helicase C-terminal" evidence="13">
    <location>
        <begin position="550"/>
        <end position="822"/>
    </location>
</feature>
<dbReference type="GO" id="GO:0005524">
    <property type="term" value="F:ATP binding"/>
    <property type="evidence" value="ECO:0007669"/>
    <property type="project" value="UniProtKB-UniRule"/>
</dbReference>
<dbReference type="PROSITE" id="PS51198">
    <property type="entry name" value="UVRD_HELICASE_ATP_BIND"/>
    <property type="match status" value="1"/>
</dbReference>
<dbReference type="Pfam" id="PF00580">
    <property type="entry name" value="UvrD-helicase"/>
    <property type="match status" value="1"/>
</dbReference>
<comment type="catalytic activity">
    <reaction evidence="6">
        <text>Couples ATP hydrolysis with the unwinding of duplex DNA by translocating in the 3'-5' direction.</text>
        <dbReference type="EC" id="5.6.2.4"/>
    </reaction>
</comment>
<feature type="binding site" evidence="10">
    <location>
        <begin position="22"/>
        <end position="29"/>
    </location>
    <ligand>
        <name>ATP</name>
        <dbReference type="ChEBI" id="CHEBI:30616"/>
    </ligand>
</feature>
<feature type="region of interest" description="Disordered" evidence="11">
    <location>
        <begin position="537"/>
        <end position="563"/>
    </location>
</feature>
<dbReference type="SUPFAM" id="SSF52540">
    <property type="entry name" value="P-loop containing nucleoside triphosphate hydrolases"/>
    <property type="match status" value="1"/>
</dbReference>
<evidence type="ECO:0000256" key="1">
    <source>
        <dbReference type="ARBA" id="ARBA00022741"/>
    </source>
</evidence>
<dbReference type="PANTHER" id="PTHR11070">
    <property type="entry name" value="UVRD / RECB / PCRA DNA HELICASE FAMILY MEMBER"/>
    <property type="match status" value="1"/>
</dbReference>
<keyword evidence="5" id="KW-0413">Isomerase</keyword>
<dbReference type="InterPro" id="IPR014017">
    <property type="entry name" value="DNA_helicase_UvrD-like_C"/>
</dbReference>
<dbReference type="PANTHER" id="PTHR11070:SF2">
    <property type="entry name" value="ATP-DEPENDENT DNA HELICASE SRS2"/>
    <property type="match status" value="1"/>
</dbReference>
<dbReference type="GO" id="GO:0003677">
    <property type="term" value="F:DNA binding"/>
    <property type="evidence" value="ECO:0007669"/>
    <property type="project" value="InterPro"/>
</dbReference>
<evidence type="ECO:0000256" key="6">
    <source>
        <dbReference type="ARBA" id="ARBA00034617"/>
    </source>
</evidence>